<keyword evidence="1" id="KW-0472">Membrane</keyword>
<feature type="transmembrane region" description="Helical" evidence="1">
    <location>
        <begin position="129"/>
        <end position="149"/>
    </location>
</feature>
<reference evidence="2" key="1">
    <citation type="submission" date="2020-09" db="EMBL/GenBank/DDBJ databases">
        <title>Genome-Enabled Discovery of Anthraquinone Biosynthesis in Senna tora.</title>
        <authorList>
            <person name="Kang S.-H."/>
            <person name="Pandey R.P."/>
            <person name="Lee C.-M."/>
            <person name="Sim J.-S."/>
            <person name="Jeong J.-T."/>
            <person name="Choi B.-S."/>
            <person name="Jung M."/>
            <person name="Ginzburg D."/>
            <person name="Zhao K."/>
            <person name="Won S.Y."/>
            <person name="Oh T.-J."/>
            <person name="Yu Y."/>
            <person name="Kim N.-H."/>
            <person name="Lee O.R."/>
            <person name="Lee T.-H."/>
            <person name="Bashyal P."/>
            <person name="Kim T.-S."/>
            <person name="Lee W.-H."/>
            <person name="Kawkins C."/>
            <person name="Kim C.-K."/>
            <person name="Kim J.S."/>
            <person name="Ahn B.O."/>
            <person name="Rhee S.Y."/>
            <person name="Sohng J.K."/>
        </authorList>
    </citation>
    <scope>NUCLEOTIDE SEQUENCE</scope>
    <source>
        <tissue evidence="2">Leaf</tissue>
    </source>
</reference>
<dbReference type="Proteomes" id="UP000634136">
    <property type="component" value="Unassembled WGS sequence"/>
</dbReference>
<organism evidence="2 3">
    <name type="scientific">Senna tora</name>
    <dbReference type="NCBI Taxonomy" id="362788"/>
    <lineage>
        <taxon>Eukaryota</taxon>
        <taxon>Viridiplantae</taxon>
        <taxon>Streptophyta</taxon>
        <taxon>Embryophyta</taxon>
        <taxon>Tracheophyta</taxon>
        <taxon>Spermatophyta</taxon>
        <taxon>Magnoliopsida</taxon>
        <taxon>eudicotyledons</taxon>
        <taxon>Gunneridae</taxon>
        <taxon>Pentapetalae</taxon>
        <taxon>rosids</taxon>
        <taxon>fabids</taxon>
        <taxon>Fabales</taxon>
        <taxon>Fabaceae</taxon>
        <taxon>Caesalpinioideae</taxon>
        <taxon>Cassia clade</taxon>
        <taxon>Senna</taxon>
    </lineage>
</organism>
<sequence>MTNGQLFRMEHLNGRENELRQLFNFSADLVIENVNHMNGDNANEVNDVIQVGEEECGQPMISFASLSMASSSFGESRGIPVVGIQNTYCDCGFGDREPSNQDTNNSEQSPVDNIDFTVLEARVAKIESMLGWVKICIAFVMFVVVILMLKL</sequence>
<name>A0A835CI52_9FABA</name>
<gene>
    <name evidence="2" type="ORF">G2W53_000906</name>
</gene>
<accession>A0A835CI52</accession>
<evidence type="ECO:0000313" key="3">
    <source>
        <dbReference type="Proteomes" id="UP000634136"/>
    </source>
</evidence>
<evidence type="ECO:0000313" key="2">
    <source>
        <dbReference type="EMBL" id="KAF7844001.1"/>
    </source>
</evidence>
<dbReference type="AlphaFoldDB" id="A0A835CI52"/>
<comment type="caution">
    <text evidence="2">The sequence shown here is derived from an EMBL/GenBank/DDBJ whole genome shotgun (WGS) entry which is preliminary data.</text>
</comment>
<keyword evidence="1" id="KW-1133">Transmembrane helix</keyword>
<evidence type="ECO:0000256" key="1">
    <source>
        <dbReference type="SAM" id="Phobius"/>
    </source>
</evidence>
<keyword evidence="3" id="KW-1185">Reference proteome</keyword>
<dbReference type="EMBL" id="JAAIUW010000001">
    <property type="protein sequence ID" value="KAF7844001.1"/>
    <property type="molecule type" value="Genomic_DNA"/>
</dbReference>
<proteinExistence type="predicted"/>
<keyword evidence="1" id="KW-0812">Transmembrane</keyword>
<protein>
    <submittedName>
        <fullName evidence="2">Uncharacterized protein</fullName>
    </submittedName>
</protein>